<evidence type="ECO:0000313" key="1">
    <source>
        <dbReference type="EMBL" id="CAF1649717.1"/>
    </source>
</evidence>
<proteinExistence type="predicted"/>
<reference evidence="1" key="1">
    <citation type="submission" date="2021-02" db="EMBL/GenBank/DDBJ databases">
        <authorList>
            <person name="Nowell W R."/>
        </authorList>
    </citation>
    <scope>NUCLEOTIDE SEQUENCE</scope>
</reference>
<protein>
    <submittedName>
        <fullName evidence="1">Uncharacterized protein</fullName>
    </submittedName>
</protein>
<keyword evidence="3" id="KW-1185">Reference proteome</keyword>
<dbReference type="AlphaFoldDB" id="A0A816EHD5"/>
<organism evidence="1 3">
    <name type="scientific">Didymodactylos carnosus</name>
    <dbReference type="NCBI Taxonomy" id="1234261"/>
    <lineage>
        <taxon>Eukaryota</taxon>
        <taxon>Metazoa</taxon>
        <taxon>Spiralia</taxon>
        <taxon>Gnathifera</taxon>
        <taxon>Rotifera</taxon>
        <taxon>Eurotatoria</taxon>
        <taxon>Bdelloidea</taxon>
        <taxon>Philodinida</taxon>
        <taxon>Philodinidae</taxon>
        <taxon>Didymodactylos</taxon>
    </lineage>
</organism>
<comment type="caution">
    <text evidence="1">The sequence shown here is derived from an EMBL/GenBank/DDBJ whole genome shotgun (WGS) entry which is preliminary data.</text>
</comment>
<dbReference type="EMBL" id="CAJNOQ010050892">
    <property type="protein sequence ID" value="CAF1649717.1"/>
    <property type="molecule type" value="Genomic_DNA"/>
</dbReference>
<dbReference type="EMBL" id="CAJOBC010121297">
    <property type="protein sequence ID" value="CAF4575490.1"/>
    <property type="molecule type" value="Genomic_DNA"/>
</dbReference>
<feature type="non-terminal residue" evidence="1">
    <location>
        <position position="1"/>
    </location>
</feature>
<dbReference type="Proteomes" id="UP000663829">
    <property type="component" value="Unassembled WGS sequence"/>
</dbReference>
<evidence type="ECO:0000313" key="2">
    <source>
        <dbReference type="EMBL" id="CAF4575490.1"/>
    </source>
</evidence>
<gene>
    <name evidence="1" type="ORF">GPM918_LOCUS45439</name>
    <name evidence="2" type="ORF">SRO942_LOCUS47939</name>
</gene>
<accession>A0A816EHD5</accession>
<dbReference type="Proteomes" id="UP000681722">
    <property type="component" value="Unassembled WGS sequence"/>
</dbReference>
<evidence type="ECO:0000313" key="3">
    <source>
        <dbReference type="Proteomes" id="UP000663829"/>
    </source>
</evidence>
<sequence length="50" mass="5991">LHALMETFRSKFLIKQDMFDDMLLVLKDGVKDDVLLYICVSILIWTKRFK</sequence>
<name>A0A816EHD5_9BILA</name>